<dbReference type="PANTHER" id="PTHR47698">
    <property type="entry name" value="FATTY-ACID-BINDING PROTEIN 3, CHLOROPLASTIC"/>
    <property type="match status" value="1"/>
</dbReference>
<dbReference type="InterPro" id="IPR016088">
    <property type="entry name" value="Chalcone_isomerase_3-sand"/>
</dbReference>
<feature type="chain" id="PRO_5032962987" description="Chalcone isomerase domain-containing protein" evidence="1">
    <location>
        <begin position="23"/>
        <end position="192"/>
    </location>
</feature>
<feature type="domain" description="Chalcone isomerase" evidence="2">
    <location>
        <begin position="22"/>
        <end position="190"/>
    </location>
</feature>
<dbReference type="GO" id="GO:0016872">
    <property type="term" value="F:intramolecular lyase activity"/>
    <property type="evidence" value="ECO:0007669"/>
    <property type="project" value="InterPro"/>
</dbReference>
<sequence length="192" mass="20418">MKKLLATATLSLALLAFGNVHAVEAGGVNFADQTKVGGSDLVANGAGLRKKLFIKVYAMALYLPTKQGDADAAIGARGAKRINIQLLRDLSAQQFVDALNEGVAENHSATELAALKERLKQFSDAMLSVGEAKSGSVVQLDWLPETGTRLTVNGQQRGRDIAGEDFYGALLKIWLGRKPVQDDLKSALLGRG</sequence>
<dbReference type="EMBL" id="JACIGE010000005">
    <property type="protein sequence ID" value="MBB4247302.1"/>
    <property type="molecule type" value="Genomic_DNA"/>
</dbReference>
<reference evidence="3 4" key="1">
    <citation type="submission" date="2020-08" db="EMBL/GenBank/DDBJ databases">
        <title>Genome sequencing of Purple Non-Sulfur Bacteria from various extreme environments.</title>
        <authorList>
            <person name="Mayer M."/>
        </authorList>
    </citation>
    <scope>NUCLEOTIDE SEQUENCE [LARGE SCALE GENOMIC DNA]</scope>
    <source>
        <strain evidence="3 4">2761</strain>
    </source>
</reference>
<evidence type="ECO:0000259" key="2">
    <source>
        <dbReference type="Pfam" id="PF16036"/>
    </source>
</evidence>
<evidence type="ECO:0000256" key="1">
    <source>
        <dbReference type="SAM" id="SignalP"/>
    </source>
</evidence>
<organism evidence="3 4">
    <name type="scientific">Rhodocyclus tenuis</name>
    <name type="common">Rhodospirillum tenue</name>
    <dbReference type="NCBI Taxonomy" id="1066"/>
    <lineage>
        <taxon>Bacteria</taxon>
        <taxon>Pseudomonadati</taxon>
        <taxon>Pseudomonadota</taxon>
        <taxon>Betaproteobacteria</taxon>
        <taxon>Rhodocyclales</taxon>
        <taxon>Rhodocyclaceae</taxon>
        <taxon>Rhodocyclus</taxon>
    </lineage>
</organism>
<evidence type="ECO:0000313" key="3">
    <source>
        <dbReference type="EMBL" id="MBB4247302.1"/>
    </source>
</evidence>
<keyword evidence="4" id="KW-1185">Reference proteome</keyword>
<dbReference type="Proteomes" id="UP000587070">
    <property type="component" value="Unassembled WGS sequence"/>
</dbReference>
<feature type="signal peptide" evidence="1">
    <location>
        <begin position="1"/>
        <end position="22"/>
    </location>
</feature>
<proteinExistence type="predicted"/>
<name>A0A840GFI8_RHOTE</name>
<dbReference type="AlphaFoldDB" id="A0A840GFI8"/>
<dbReference type="Pfam" id="PF16036">
    <property type="entry name" value="Chalcone_3"/>
    <property type="match status" value="1"/>
</dbReference>
<dbReference type="InterPro" id="IPR036298">
    <property type="entry name" value="Chalcone_isomerase_sf"/>
</dbReference>
<dbReference type="SUPFAM" id="SSF54626">
    <property type="entry name" value="Chalcone isomerase"/>
    <property type="match status" value="1"/>
</dbReference>
<evidence type="ECO:0000313" key="4">
    <source>
        <dbReference type="Proteomes" id="UP000587070"/>
    </source>
</evidence>
<keyword evidence="1" id="KW-0732">Signal</keyword>
<accession>A0A840GFI8</accession>
<protein>
    <recommendedName>
        <fullName evidence="2">Chalcone isomerase domain-containing protein</fullName>
    </recommendedName>
</protein>
<comment type="caution">
    <text evidence="3">The sequence shown here is derived from an EMBL/GenBank/DDBJ whole genome shotgun (WGS) entry which is preliminary data.</text>
</comment>
<dbReference type="RefSeq" id="WP_153116073.1">
    <property type="nucleotide sequence ID" value="NZ_JACIGE010000005.1"/>
</dbReference>
<dbReference type="OrthoDB" id="9795336at2"/>
<gene>
    <name evidence="3" type="ORF">GGD90_001673</name>
</gene>
<dbReference type="InterPro" id="IPR016087">
    <property type="entry name" value="Chalcone_isomerase"/>
</dbReference>
<dbReference type="Gene3D" id="3.50.70.10">
    <property type="match status" value="1"/>
</dbReference>
<dbReference type="PANTHER" id="PTHR47698:SF2">
    <property type="entry name" value="FATTY-ACID-BINDING PROTEIN 3, CHLOROPLASTIC"/>
    <property type="match status" value="1"/>
</dbReference>